<dbReference type="AlphaFoldDB" id="A0AAD9NQ94"/>
<accession>A0AAD9NQ94</accession>
<proteinExistence type="predicted"/>
<dbReference type="EMBL" id="JAODUO010000528">
    <property type="protein sequence ID" value="KAK2178792.1"/>
    <property type="molecule type" value="Genomic_DNA"/>
</dbReference>
<gene>
    <name evidence="1" type="ORF">NP493_530g01102</name>
</gene>
<dbReference type="Proteomes" id="UP001209878">
    <property type="component" value="Unassembled WGS sequence"/>
</dbReference>
<keyword evidence="2" id="KW-1185">Reference proteome</keyword>
<protein>
    <submittedName>
        <fullName evidence="1">Uncharacterized protein</fullName>
    </submittedName>
</protein>
<reference evidence="1" key="1">
    <citation type="journal article" date="2023" name="Mol. Biol. Evol.">
        <title>Third-Generation Sequencing Reveals the Adaptive Role of the Epigenome in Three Deep-Sea Polychaetes.</title>
        <authorList>
            <person name="Perez M."/>
            <person name="Aroh O."/>
            <person name="Sun Y."/>
            <person name="Lan Y."/>
            <person name="Juniper S.K."/>
            <person name="Young C.R."/>
            <person name="Angers B."/>
            <person name="Qian P.Y."/>
        </authorList>
    </citation>
    <scope>NUCLEOTIDE SEQUENCE</scope>
    <source>
        <strain evidence="1">R07B-5</strain>
    </source>
</reference>
<evidence type="ECO:0000313" key="2">
    <source>
        <dbReference type="Proteomes" id="UP001209878"/>
    </source>
</evidence>
<organism evidence="1 2">
    <name type="scientific">Ridgeia piscesae</name>
    <name type="common">Tubeworm</name>
    <dbReference type="NCBI Taxonomy" id="27915"/>
    <lineage>
        <taxon>Eukaryota</taxon>
        <taxon>Metazoa</taxon>
        <taxon>Spiralia</taxon>
        <taxon>Lophotrochozoa</taxon>
        <taxon>Annelida</taxon>
        <taxon>Polychaeta</taxon>
        <taxon>Sedentaria</taxon>
        <taxon>Canalipalpata</taxon>
        <taxon>Sabellida</taxon>
        <taxon>Siboglinidae</taxon>
        <taxon>Ridgeia</taxon>
    </lineage>
</organism>
<comment type="caution">
    <text evidence="1">The sequence shown here is derived from an EMBL/GenBank/DDBJ whole genome shotgun (WGS) entry which is preliminary data.</text>
</comment>
<sequence length="97" mass="10476">MCSYVADPSQALCIHRENCSSGTVAHPRSPTLHLSTLGFQCFNQQLVDTSFPHGGEIFPMVEVSTQCSEGAPVTLTNQTLSCSRMHQTSAGEHIGMH</sequence>
<evidence type="ECO:0000313" key="1">
    <source>
        <dbReference type="EMBL" id="KAK2178792.1"/>
    </source>
</evidence>
<name>A0AAD9NQ94_RIDPI</name>